<dbReference type="Pfam" id="PF26168">
    <property type="entry name" value="Glyco_transf_N"/>
    <property type="match status" value="1"/>
</dbReference>
<evidence type="ECO:0000256" key="4">
    <source>
        <dbReference type="RuleBase" id="RU003718"/>
    </source>
</evidence>
<dbReference type="InterPro" id="IPR002213">
    <property type="entry name" value="UDP_glucos_trans"/>
</dbReference>
<feature type="domain" description="Glycosyltransferase N-terminal" evidence="7">
    <location>
        <begin position="17"/>
        <end position="242"/>
    </location>
</feature>
<evidence type="ECO:0000256" key="2">
    <source>
        <dbReference type="ARBA" id="ARBA00022676"/>
    </source>
</evidence>
<proteinExistence type="inferred from homology"/>
<evidence type="ECO:0000259" key="7">
    <source>
        <dbReference type="Pfam" id="PF26168"/>
    </source>
</evidence>
<evidence type="ECO:0000313" key="9">
    <source>
        <dbReference type="Proteomes" id="UP000594638"/>
    </source>
</evidence>
<dbReference type="GO" id="GO:0016138">
    <property type="term" value="P:glycoside biosynthetic process"/>
    <property type="evidence" value="ECO:0007669"/>
    <property type="project" value="UniProtKB-ARBA"/>
</dbReference>
<dbReference type="Gramene" id="OE9A106301T1">
    <property type="protein sequence ID" value="OE9A106301C1"/>
    <property type="gene ID" value="OE9A106301"/>
</dbReference>
<comment type="similarity">
    <text evidence="1 4">Belongs to the UDP-glycosyltransferase family.</text>
</comment>
<protein>
    <recommendedName>
        <fullName evidence="5">Glycosyltransferase</fullName>
        <ecNumber evidence="5">2.4.1.-</ecNumber>
    </recommendedName>
</protein>
<evidence type="ECO:0000256" key="6">
    <source>
        <dbReference type="SAM" id="MobiDB-lite"/>
    </source>
</evidence>
<dbReference type="Proteomes" id="UP000594638">
    <property type="component" value="Unassembled WGS sequence"/>
</dbReference>
<gene>
    <name evidence="8" type="ORF">OLEA9_A106301</name>
</gene>
<dbReference type="InterPro" id="IPR058980">
    <property type="entry name" value="Glyco_transf_N"/>
</dbReference>
<dbReference type="AlphaFoldDB" id="A0A8S0UJ59"/>
<evidence type="ECO:0000256" key="5">
    <source>
        <dbReference type="RuleBase" id="RU362057"/>
    </source>
</evidence>
<evidence type="ECO:0000256" key="3">
    <source>
        <dbReference type="ARBA" id="ARBA00022679"/>
    </source>
</evidence>
<sequence>MASCNDIHESKEHISKEVVVIVVPLPAQGHLNQLLQLSCLLSSYGLQVHFVSSAIYNRQAKLRANGLDMDKLHFHDLPTPAFQSPPPNPNSTNKFPTQLQPAWYAMLSLRQLVAEYVEHMSKQAKRVVIIHDPVMAAVVQEAIPNAESYAFNCVSAYYYSSFVWESLGKPFPIEQPKNLPSFKGCVPDEVFKFVALQEEPLKYRAGYLFNTCRDIEGPYVDLLEREEVAENRKLWAIGPILPSKSLSANSQHKCLEWLDKQAPKSVIYVSFGTMTSLSDEEIKEQAIGLEQSKQKFIWVLRDADKANVFDGEVRRPELPDGFEERVVEFGTVVRDWAPQPEILSHPSTGGFMSHCGWNSCLESITMGVPIAAWPMHSDQPRNAVLITEILKTGLIVREWERREELVKASTIENIVRRLMASEEGNTLRKQAEELAAVVRRSTEEGGTSKAELDSFIAHITRHNMDSVSPTSSSIPSSSTGCNISSHVSAA</sequence>
<evidence type="ECO:0000256" key="1">
    <source>
        <dbReference type="ARBA" id="ARBA00009995"/>
    </source>
</evidence>
<feature type="region of interest" description="Disordered" evidence="6">
    <location>
        <begin position="465"/>
        <end position="490"/>
    </location>
</feature>
<dbReference type="GO" id="GO:0050404">
    <property type="term" value="F:zeatin O-beta-D-xylosyltransferase activity"/>
    <property type="evidence" value="ECO:0007669"/>
    <property type="project" value="UniProtKB-ARBA"/>
</dbReference>
<feature type="compositionally biased region" description="Low complexity" evidence="6">
    <location>
        <begin position="466"/>
        <end position="490"/>
    </location>
</feature>
<reference evidence="8 9" key="1">
    <citation type="submission" date="2019-12" db="EMBL/GenBank/DDBJ databases">
        <authorList>
            <person name="Alioto T."/>
            <person name="Alioto T."/>
            <person name="Gomez Garrido J."/>
        </authorList>
    </citation>
    <scope>NUCLEOTIDE SEQUENCE [LARGE SCALE GENOMIC DNA]</scope>
</reference>
<dbReference type="PANTHER" id="PTHR48044:SF48">
    <property type="entry name" value="GLYCOSYLTRANSFERASE"/>
    <property type="match status" value="1"/>
</dbReference>
<keyword evidence="3 4" id="KW-0808">Transferase</keyword>
<name>A0A8S0UJ59_OLEEU</name>
<dbReference type="EMBL" id="CACTIH010007647">
    <property type="protein sequence ID" value="CAA3016825.1"/>
    <property type="molecule type" value="Genomic_DNA"/>
</dbReference>
<comment type="caution">
    <text evidence="8">The sequence shown here is derived from an EMBL/GenBank/DDBJ whole genome shotgun (WGS) entry which is preliminary data.</text>
</comment>
<dbReference type="PROSITE" id="PS00375">
    <property type="entry name" value="UDPGT"/>
    <property type="match status" value="1"/>
</dbReference>
<dbReference type="InterPro" id="IPR035595">
    <property type="entry name" value="UDP_glycos_trans_CS"/>
</dbReference>
<dbReference type="CDD" id="cd03784">
    <property type="entry name" value="GT1_Gtf-like"/>
    <property type="match status" value="1"/>
</dbReference>
<dbReference type="FunFam" id="3.40.50.2000:FF:000238">
    <property type="entry name" value="Glycosyltransferase"/>
    <property type="match status" value="1"/>
</dbReference>
<dbReference type="Gene3D" id="3.40.50.2000">
    <property type="entry name" value="Glycogen Phosphorylase B"/>
    <property type="match status" value="2"/>
</dbReference>
<evidence type="ECO:0000313" key="8">
    <source>
        <dbReference type="EMBL" id="CAA3016825.1"/>
    </source>
</evidence>
<keyword evidence="2 4" id="KW-0328">Glycosyltransferase</keyword>
<dbReference type="FunFam" id="3.40.50.2000:FF:000060">
    <property type="entry name" value="Glycosyltransferase"/>
    <property type="match status" value="1"/>
</dbReference>
<dbReference type="GO" id="GO:0009690">
    <property type="term" value="P:cytokinin metabolic process"/>
    <property type="evidence" value="ECO:0007669"/>
    <property type="project" value="UniProtKB-ARBA"/>
</dbReference>
<accession>A0A8S0UJ59</accession>
<organism evidence="8 9">
    <name type="scientific">Olea europaea subsp. europaea</name>
    <dbReference type="NCBI Taxonomy" id="158383"/>
    <lineage>
        <taxon>Eukaryota</taxon>
        <taxon>Viridiplantae</taxon>
        <taxon>Streptophyta</taxon>
        <taxon>Embryophyta</taxon>
        <taxon>Tracheophyta</taxon>
        <taxon>Spermatophyta</taxon>
        <taxon>Magnoliopsida</taxon>
        <taxon>eudicotyledons</taxon>
        <taxon>Gunneridae</taxon>
        <taxon>Pentapetalae</taxon>
        <taxon>asterids</taxon>
        <taxon>lamiids</taxon>
        <taxon>Lamiales</taxon>
        <taxon>Oleaceae</taxon>
        <taxon>Oleeae</taxon>
        <taxon>Olea</taxon>
    </lineage>
</organism>
<dbReference type="SUPFAM" id="SSF53756">
    <property type="entry name" value="UDP-Glycosyltransferase/glycogen phosphorylase"/>
    <property type="match status" value="1"/>
</dbReference>
<dbReference type="PANTHER" id="PTHR48044">
    <property type="entry name" value="GLYCOSYLTRANSFERASE"/>
    <property type="match status" value="1"/>
</dbReference>
<dbReference type="Pfam" id="PF00201">
    <property type="entry name" value="UDPGT"/>
    <property type="match status" value="1"/>
</dbReference>
<keyword evidence="9" id="KW-1185">Reference proteome</keyword>
<dbReference type="EC" id="2.4.1.-" evidence="5"/>
<dbReference type="OrthoDB" id="5835829at2759"/>